<reference evidence="11" key="1">
    <citation type="submission" date="2014-11" db="EMBL/GenBank/DDBJ databases">
        <authorList>
            <person name="Zhu J."/>
            <person name="Qi W."/>
            <person name="Song R."/>
        </authorList>
    </citation>
    <scope>NUCLEOTIDE SEQUENCE</scope>
</reference>
<keyword evidence="5 8" id="KW-0697">Rotamase</keyword>
<dbReference type="EMBL" id="KP211880">
    <property type="protein sequence ID" value="ANV80241.1"/>
    <property type="molecule type" value="Genomic_DNA"/>
</dbReference>
<dbReference type="InterPro" id="IPR046357">
    <property type="entry name" value="PPIase_dom_sf"/>
</dbReference>
<dbReference type="AlphaFoldDB" id="A0A1B1TD85"/>
<evidence type="ECO:0000256" key="9">
    <source>
        <dbReference type="RuleBase" id="RU003915"/>
    </source>
</evidence>
<keyword evidence="4" id="KW-0963">Cytoplasm</keyword>
<dbReference type="Gene3D" id="3.10.50.40">
    <property type="match status" value="1"/>
</dbReference>
<dbReference type="Gene3D" id="2.40.10.330">
    <property type="match status" value="1"/>
</dbReference>
<evidence type="ECO:0000256" key="3">
    <source>
        <dbReference type="ARBA" id="ARBA00006577"/>
    </source>
</evidence>
<keyword evidence="7 8" id="KW-0413">Isomerase</keyword>
<evidence type="ECO:0000256" key="6">
    <source>
        <dbReference type="ARBA" id="ARBA00023186"/>
    </source>
</evidence>
<dbReference type="PANTHER" id="PTHR47861">
    <property type="entry name" value="FKBP-TYPE PEPTIDYL-PROLYL CIS-TRANS ISOMERASE SLYD"/>
    <property type="match status" value="1"/>
</dbReference>
<accession>A0A1B1TD85</accession>
<comment type="subcellular location">
    <subcellularLocation>
        <location evidence="2">Cytoplasm</location>
    </subcellularLocation>
</comment>
<keyword evidence="6" id="KW-0143">Chaperone</keyword>
<dbReference type="Gene3D" id="3.30.70.2210">
    <property type="match status" value="1"/>
</dbReference>
<dbReference type="GO" id="GO:0003755">
    <property type="term" value="F:peptidyl-prolyl cis-trans isomerase activity"/>
    <property type="evidence" value="ECO:0007669"/>
    <property type="project" value="UniProtKB-UniRule"/>
</dbReference>
<evidence type="ECO:0000313" key="11">
    <source>
        <dbReference type="EMBL" id="ANV80241.1"/>
    </source>
</evidence>
<dbReference type="PANTHER" id="PTHR47861:SF3">
    <property type="entry name" value="FKBP-TYPE PEPTIDYL-PROLYL CIS-TRANS ISOMERASE SLYD"/>
    <property type="match status" value="1"/>
</dbReference>
<evidence type="ECO:0000256" key="4">
    <source>
        <dbReference type="ARBA" id="ARBA00022490"/>
    </source>
</evidence>
<dbReference type="PROSITE" id="PS50059">
    <property type="entry name" value="FKBP_PPIASE"/>
    <property type="match status" value="1"/>
</dbReference>
<feature type="domain" description="PPIase FKBP-type" evidence="10">
    <location>
        <begin position="4"/>
        <end position="98"/>
    </location>
</feature>
<dbReference type="GO" id="GO:0005737">
    <property type="term" value="C:cytoplasm"/>
    <property type="evidence" value="ECO:0007669"/>
    <property type="project" value="UniProtKB-SubCell"/>
</dbReference>
<dbReference type="Pfam" id="PF00254">
    <property type="entry name" value="FKBP_C"/>
    <property type="match status" value="1"/>
</dbReference>
<name>A0A1B1TD85_9ARCH</name>
<dbReference type="InterPro" id="IPR048261">
    <property type="entry name" value="SlpA/SlyD-like_ins_sf"/>
</dbReference>
<dbReference type="EMBL" id="KP211819">
    <property type="protein sequence ID" value="ANV79296.1"/>
    <property type="molecule type" value="Genomic_DNA"/>
</dbReference>
<evidence type="ECO:0000256" key="8">
    <source>
        <dbReference type="PROSITE-ProRule" id="PRU00277"/>
    </source>
</evidence>
<reference evidence="11" key="2">
    <citation type="journal article" date="2015" name="ISME J.">
        <title>A new class of marine Euryarchaeota group II from the Mediterranean deep chlorophyll maximum.</title>
        <authorList>
            <person name="Martin-Cuadrado A.B."/>
            <person name="Garcia-Heredia I."/>
            <person name="Molto A.G."/>
            <person name="Lopez-Ubeda R."/>
            <person name="Kimes N."/>
            <person name="Lopez-Garcia P."/>
            <person name="Moreira D."/>
            <person name="Rodriguez-Valera F."/>
        </authorList>
    </citation>
    <scope>NUCLEOTIDE SEQUENCE</scope>
</reference>
<evidence type="ECO:0000256" key="2">
    <source>
        <dbReference type="ARBA" id="ARBA00004496"/>
    </source>
</evidence>
<dbReference type="SUPFAM" id="SSF54534">
    <property type="entry name" value="FKBP-like"/>
    <property type="match status" value="1"/>
</dbReference>
<dbReference type="EC" id="5.2.1.8" evidence="9"/>
<evidence type="ECO:0000259" key="10">
    <source>
        <dbReference type="PROSITE" id="PS50059"/>
    </source>
</evidence>
<dbReference type="InterPro" id="IPR001179">
    <property type="entry name" value="PPIase_FKBP_dom"/>
</dbReference>
<evidence type="ECO:0000256" key="7">
    <source>
        <dbReference type="ARBA" id="ARBA00023235"/>
    </source>
</evidence>
<comment type="similarity">
    <text evidence="3 9">Belongs to the FKBP-type PPIase family.</text>
</comment>
<evidence type="ECO:0000256" key="1">
    <source>
        <dbReference type="ARBA" id="ARBA00000971"/>
    </source>
</evidence>
<organism evidence="11">
    <name type="scientific">uncultured Poseidoniia archaeon</name>
    <dbReference type="NCBI Taxonomy" id="1697135"/>
    <lineage>
        <taxon>Archaea</taxon>
        <taxon>Methanobacteriati</taxon>
        <taxon>Thermoplasmatota</taxon>
        <taxon>Candidatus Poseidoniia</taxon>
        <taxon>environmental samples</taxon>
    </lineage>
</organism>
<proteinExistence type="inferred from homology"/>
<dbReference type="GO" id="GO:0042026">
    <property type="term" value="P:protein refolding"/>
    <property type="evidence" value="ECO:0007669"/>
    <property type="project" value="UniProtKB-ARBA"/>
</dbReference>
<comment type="catalytic activity">
    <reaction evidence="1 8 9">
        <text>[protein]-peptidylproline (omega=180) = [protein]-peptidylproline (omega=0)</text>
        <dbReference type="Rhea" id="RHEA:16237"/>
        <dbReference type="Rhea" id="RHEA-COMP:10747"/>
        <dbReference type="Rhea" id="RHEA-COMP:10748"/>
        <dbReference type="ChEBI" id="CHEBI:83833"/>
        <dbReference type="ChEBI" id="CHEBI:83834"/>
        <dbReference type="EC" id="5.2.1.8"/>
    </reaction>
</comment>
<evidence type="ECO:0000256" key="5">
    <source>
        <dbReference type="ARBA" id="ARBA00023110"/>
    </source>
</evidence>
<sequence length="231" mass="26047">MDAGSIVHIDYDLYDAGSERLIETTREDVAKEHDIFDESRTYQPMITIVGDGRLISGFENHLNDAEADKDYEFEIEPVDAYGERDSSLVETIGQNVLMRSVRDPSTLAIGAPVEIGGRTGVLQFISAGRARIDYNHPLAGTTLKYNYNIVKVVEDRSERVETLLKMNTGREDFEISFDGDDLTVTTPEAMAYDQNWAYAKFSLVRSLRENLGVGTVIFREVHEPRVVDEEE</sequence>
<protein>
    <recommendedName>
        <fullName evidence="9">Peptidyl-prolyl cis-trans isomerase</fullName>
        <ecNumber evidence="9">5.2.1.8</ecNumber>
    </recommendedName>
</protein>